<gene>
    <name evidence="1" type="ORF">GCM10009733_005780</name>
</gene>
<evidence type="ECO:0000313" key="2">
    <source>
        <dbReference type="Proteomes" id="UP001500064"/>
    </source>
</evidence>
<name>A0ABN2ENA6_9ACTN</name>
<keyword evidence="2" id="KW-1185">Reference proteome</keyword>
<dbReference type="EMBL" id="BAAAMU010000002">
    <property type="protein sequence ID" value="GAA1612580.1"/>
    <property type="molecule type" value="Genomic_DNA"/>
</dbReference>
<evidence type="ECO:0008006" key="3">
    <source>
        <dbReference type="Google" id="ProtNLM"/>
    </source>
</evidence>
<proteinExistence type="predicted"/>
<comment type="caution">
    <text evidence="1">The sequence shown here is derived from an EMBL/GenBank/DDBJ whole genome shotgun (WGS) entry which is preliminary data.</text>
</comment>
<organism evidence="1 2">
    <name type="scientific">Nonomuraea maheshkhaliensis</name>
    <dbReference type="NCBI Taxonomy" id="419590"/>
    <lineage>
        <taxon>Bacteria</taxon>
        <taxon>Bacillati</taxon>
        <taxon>Actinomycetota</taxon>
        <taxon>Actinomycetes</taxon>
        <taxon>Streptosporangiales</taxon>
        <taxon>Streptosporangiaceae</taxon>
        <taxon>Nonomuraea</taxon>
    </lineage>
</organism>
<sequence length="80" mass="9027">MANQYRVRVIETYARGADLPWSVARQVVGHDRSGRCEHPVTIRGCGQTRLLACARRLPADQQCAACRTHTVIVDVRRIIQ</sequence>
<accession>A0ABN2ENA6</accession>
<evidence type="ECO:0000313" key="1">
    <source>
        <dbReference type="EMBL" id="GAA1612580.1"/>
    </source>
</evidence>
<reference evidence="1 2" key="1">
    <citation type="journal article" date="2019" name="Int. J. Syst. Evol. Microbiol.">
        <title>The Global Catalogue of Microorganisms (GCM) 10K type strain sequencing project: providing services to taxonomists for standard genome sequencing and annotation.</title>
        <authorList>
            <consortium name="The Broad Institute Genomics Platform"/>
            <consortium name="The Broad Institute Genome Sequencing Center for Infectious Disease"/>
            <person name="Wu L."/>
            <person name="Ma J."/>
        </authorList>
    </citation>
    <scope>NUCLEOTIDE SEQUENCE [LARGE SCALE GENOMIC DNA]</scope>
    <source>
        <strain evidence="1 2">JCM 13929</strain>
    </source>
</reference>
<dbReference type="Proteomes" id="UP001500064">
    <property type="component" value="Unassembled WGS sequence"/>
</dbReference>
<protein>
    <recommendedName>
        <fullName evidence="3">Transposase</fullName>
    </recommendedName>
</protein>